<keyword evidence="1" id="KW-0175">Coiled coil</keyword>
<reference evidence="2" key="1">
    <citation type="journal article" date="2013" name="Environ. Microbiol.">
        <title>Microbiota from the distal guts of lean and obese adolescents exhibit partial functional redundancy besides clear differences in community structure.</title>
        <authorList>
            <person name="Ferrer M."/>
            <person name="Ruiz A."/>
            <person name="Lanza F."/>
            <person name="Haange S.B."/>
            <person name="Oberbach A."/>
            <person name="Till H."/>
            <person name="Bargiela R."/>
            <person name="Campoy C."/>
            <person name="Segura M.T."/>
            <person name="Richter M."/>
            <person name="von Bergen M."/>
            <person name="Seifert J."/>
            <person name="Suarez A."/>
        </authorList>
    </citation>
    <scope>NUCLEOTIDE SEQUENCE</scope>
</reference>
<evidence type="ECO:0000256" key="1">
    <source>
        <dbReference type="SAM" id="Coils"/>
    </source>
</evidence>
<proteinExistence type="predicted"/>
<feature type="coiled-coil region" evidence="1">
    <location>
        <begin position="43"/>
        <end position="91"/>
    </location>
</feature>
<evidence type="ECO:0000313" key="2">
    <source>
        <dbReference type="EMBL" id="EKC49169.1"/>
    </source>
</evidence>
<feature type="non-terminal residue" evidence="2">
    <location>
        <position position="182"/>
    </location>
</feature>
<dbReference type="EMBL" id="AJWZ01010196">
    <property type="protein sequence ID" value="EKC49169.1"/>
    <property type="molecule type" value="Genomic_DNA"/>
</dbReference>
<sequence length="182" mass="21207">MRQALNHSYRFLRRAKSVRTLCIRLPKVVLFLFLLLGVGSLAAQNTDQQIAAQKRLIADLEKQIAREEQEISKLKKGRASAEETVRRLARQIDSRNQLLDVTERDARKLEVEVARTDSVARGLSASLDAHKRRYAEMVREAYRNYKHNNYLTYLFSSSDFNQVARRITNLREVAAMRERQME</sequence>
<comment type="caution">
    <text evidence="2">The sequence shown here is derived from an EMBL/GenBank/DDBJ whole genome shotgun (WGS) entry which is preliminary data.</text>
</comment>
<dbReference type="AlphaFoldDB" id="K1S1D4"/>
<name>K1S1D4_9ZZZZ</name>
<organism evidence="2">
    <name type="scientific">human gut metagenome</name>
    <dbReference type="NCBI Taxonomy" id="408170"/>
    <lineage>
        <taxon>unclassified sequences</taxon>
        <taxon>metagenomes</taxon>
        <taxon>organismal metagenomes</taxon>
    </lineage>
</organism>
<gene>
    <name evidence="2" type="ORF">OBE_14784</name>
</gene>
<dbReference type="Gene3D" id="6.10.250.3150">
    <property type="match status" value="1"/>
</dbReference>
<protein>
    <recommendedName>
        <fullName evidence="3">Peptidase M23</fullName>
    </recommendedName>
</protein>
<evidence type="ECO:0008006" key="3">
    <source>
        <dbReference type="Google" id="ProtNLM"/>
    </source>
</evidence>
<accession>K1S1D4</accession>